<dbReference type="InterPro" id="IPR036188">
    <property type="entry name" value="FAD/NAD-bd_sf"/>
</dbReference>
<dbReference type="EMBL" id="JACCBD010000001">
    <property type="protein sequence ID" value="NYD27444.1"/>
    <property type="molecule type" value="Genomic_DNA"/>
</dbReference>
<evidence type="ECO:0000313" key="6">
    <source>
        <dbReference type="EMBL" id="NYD27444.1"/>
    </source>
</evidence>
<dbReference type="RefSeq" id="WP_185987352.1">
    <property type="nucleotide sequence ID" value="NZ_BAAALZ010000001.1"/>
</dbReference>
<dbReference type="InterPro" id="IPR027477">
    <property type="entry name" value="Succ_DH/fumarate_Rdtase_cat_sf"/>
</dbReference>
<comment type="caution">
    <text evidence="6">The sequence shown here is derived from an EMBL/GenBank/DDBJ whole genome shotgun (WGS) entry which is preliminary data.</text>
</comment>
<proteinExistence type="predicted"/>
<reference evidence="6 7" key="1">
    <citation type="submission" date="2020-07" db="EMBL/GenBank/DDBJ databases">
        <title>Sequencing the genomes of 1000 actinobacteria strains.</title>
        <authorList>
            <person name="Klenk H.-P."/>
        </authorList>
    </citation>
    <scope>NUCLEOTIDE SEQUENCE [LARGE SCALE GENOMIC DNA]</scope>
    <source>
        <strain evidence="6 7">DSM 17380</strain>
    </source>
</reference>
<keyword evidence="7" id="KW-1185">Reference proteome</keyword>
<feature type="domain" description="FAD-dependent oxidoreductase 2 FAD-binding" evidence="5">
    <location>
        <begin position="6"/>
        <end position="494"/>
    </location>
</feature>
<dbReference type="EC" id="1.3.99.5" evidence="6"/>
<name>A0A852RGW1_9MICO</name>
<organism evidence="6 7">
    <name type="scientific">Leucobacter aridicollis</name>
    <dbReference type="NCBI Taxonomy" id="283878"/>
    <lineage>
        <taxon>Bacteria</taxon>
        <taxon>Bacillati</taxon>
        <taxon>Actinomycetota</taxon>
        <taxon>Actinomycetes</taxon>
        <taxon>Micrococcales</taxon>
        <taxon>Microbacteriaceae</taxon>
        <taxon>Leucobacter</taxon>
    </lineage>
</organism>
<protein>
    <submittedName>
        <fullName evidence="6">3-oxo-5alpha-steroid 4-dehydrogenase</fullName>
        <ecNumber evidence="6">1.3.99.5</ecNumber>
    </submittedName>
</protein>
<dbReference type="SUPFAM" id="SSF51905">
    <property type="entry name" value="FAD/NAD(P)-binding domain"/>
    <property type="match status" value="1"/>
</dbReference>
<dbReference type="GO" id="GO:0008202">
    <property type="term" value="P:steroid metabolic process"/>
    <property type="evidence" value="ECO:0007669"/>
    <property type="project" value="UniProtKB-ARBA"/>
</dbReference>
<gene>
    <name evidence="6" type="ORF">BJ960_002247</name>
</gene>
<dbReference type="InterPro" id="IPR003953">
    <property type="entry name" value="FAD-dep_OxRdtase_2_FAD-bd"/>
</dbReference>
<dbReference type="NCBIfam" id="NF005511">
    <property type="entry name" value="PRK07121.1-4"/>
    <property type="match status" value="1"/>
</dbReference>
<accession>A0A852RGW1</accession>
<dbReference type="Proteomes" id="UP000586095">
    <property type="component" value="Unassembled WGS sequence"/>
</dbReference>
<dbReference type="NCBIfam" id="NF005513">
    <property type="entry name" value="PRK07121.1-6"/>
    <property type="match status" value="1"/>
</dbReference>
<evidence type="ECO:0000256" key="4">
    <source>
        <dbReference type="ARBA" id="ARBA00023002"/>
    </source>
</evidence>
<dbReference type="PANTHER" id="PTHR43400">
    <property type="entry name" value="FUMARATE REDUCTASE"/>
    <property type="match status" value="1"/>
</dbReference>
<evidence type="ECO:0000256" key="1">
    <source>
        <dbReference type="ARBA" id="ARBA00001974"/>
    </source>
</evidence>
<dbReference type="SUPFAM" id="SSF56425">
    <property type="entry name" value="Succinate dehydrogenase/fumarate reductase flavoprotein, catalytic domain"/>
    <property type="match status" value="1"/>
</dbReference>
<keyword evidence="2" id="KW-0285">Flavoprotein</keyword>
<sequence>MRHPYDLIVVGFGAAGAAAAIEAADAGARVLILDRAHGGGASTLSGGVVYAGGGTAQQRAAGIDDTPEDMFAYLTQEVGDAVSESTLRRFCEQSVGTLEWLETLGARYEGSLAPYKTSYPSDKHYLYYSGNENAWPYRERARPAPRGHRTVARGMSSGAALFRVLRRAVESRSIQVVRAARVDELIMEDGAVVGARYGALTDPADLAAHARILRRGAKLGNFAPALGAVFDRQAARLWRGRATRAQATGARVLLSGGGFVMNAALMDRHAGPYRNVNPLGTAGDDGGAIMLGVEAGGSTGKMDRLTAWRFLTPPSALLGGVAVGMDGKRIANEDLYGATFSDSLLRNHEGKGRLVLDASQWRAAKSQVRAQSQIFQALQALFLFTLGHRRAATLASLARRTGVSVAGLESTVNAYNSGISGEGDPAHKHADIATPVARGPFYAIDISVGSSPFYPVPGLTLGGLRVNEETGAVLREGGGEVTGLLAAGRSAVGICSNSYLSGLSLADCLFSGRRAGRTVAAALAPAG</sequence>
<evidence type="ECO:0000313" key="7">
    <source>
        <dbReference type="Proteomes" id="UP000586095"/>
    </source>
</evidence>
<dbReference type="Gene3D" id="3.90.700.10">
    <property type="entry name" value="Succinate dehydrogenase/fumarate reductase flavoprotein, catalytic domain"/>
    <property type="match status" value="1"/>
</dbReference>
<dbReference type="AlphaFoldDB" id="A0A852RGW1"/>
<keyword evidence="3" id="KW-0274">FAD</keyword>
<dbReference type="InterPro" id="IPR050315">
    <property type="entry name" value="FAD-oxidoreductase_2"/>
</dbReference>
<evidence type="ECO:0000256" key="2">
    <source>
        <dbReference type="ARBA" id="ARBA00022630"/>
    </source>
</evidence>
<evidence type="ECO:0000259" key="5">
    <source>
        <dbReference type="Pfam" id="PF00890"/>
    </source>
</evidence>
<dbReference type="Gene3D" id="3.50.50.60">
    <property type="entry name" value="FAD/NAD(P)-binding domain"/>
    <property type="match status" value="2"/>
</dbReference>
<keyword evidence="4 6" id="KW-0560">Oxidoreductase</keyword>
<evidence type="ECO:0000256" key="3">
    <source>
        <dbReference type="ARBA" id="ARBA00022827"/>
    </source>
</evidence>
<dbReference type="GO" id="GO:0003865">
    <property type="term" value="F:3-oxo-5-alpha-steroid 4-dehydrogenase activity"/>
    <property type="evidence" value="ECO:0007669"/>
    <property type="project" value="UniProtKB-EC"/>
</dbReference>
<dbReference type="Pfam" id="PF00890">
    <property type="entry name" value="FAD_binding_2"/>
    <property type="match status" value="1"/>
</dbReference>
<comment type="cofactor">
    <cofactor evidence="1">
        <name>FAD</name>
        <dbReference type="ChEBI" id="CHEBI:57692"/>
    </cofactor>
</comment>
<dbReference type="PANTHER" id="PTHR43400:SF10">
    <property type="entry name" value="3-OXOSTEROID 1-DEHYDROGENASE"/>
    <property type="match status" value="1"/>
</dbReference>